<dbReference type="Proteomes" id="UP001515480">
    <property type="component" value="Unassembled WGS sequence"/>
</dbReference>
<evidence type="ECO:0000256" key="5">
    <source>
        <dbReference type="ARBA" id="ARBA00023065"/>
    </source>
</evidence>
<proteinExistence type="predicted"/>
<evidence type="ECO:0000256" key="6">
    <source>
        <dbReference type="ARBA" id="ARBA00023136"/>
    </source>
</evidence>
<comment type="subcellular location">
    <subcellularLocation>
        <location evidence="1">Membrane</location>
        <topology evidence="1">Multi-pass membrane protein</topology>
    </subcellularLocation>
</comment>
<name>A0AB34JYJ9_PRYPA</name>
<keyword evidence="3 8" id="KW-0812">Transmembrane</keyword>
<dbReference type="GO" id="GO:0016020">
    <property type="term" value="C:membrane"/>
    <property type="evidence" value="ECO:0007669"/>
    <property type="project" value="UniProtKB-SubCell"/>
</dbReference>
<feature type="transmembrane region" description="Helical" evidence="8">
    <location>
        <begin position="83"/>
        <end position="104"/>
    </location>
</feature>
<evidence type="ECO:0000256" key="7">
    <source>
        <dbReference type="SAM" id="MobiDB-lite"/>
    </source>
</evidence>
<evidence type="ECO:0000256" key="3">
    <source>
        <dbReference type="ARBA" id="ARBA00022692"/>
    </source>
</evidence>
<evidence type="ECO:0000256" key="8">
    <source>
        <dbReference type="SAM" id="Phobius"/>
    </source>
</evidence>
<keyword evidence="4 8" id="KW-1133">Transmembrane helix</keyword>
<keyword evidence="10" id="KW-1185">Reference proteome</keyword>
<keyword evidence="2" id="KW-0813">Transport</keyword>
<keyword evidence="6 8" id="KW-0472">Membrane</keyword>
<accession>A0AB34JYJ9</accession>
<feature type="compositionally biased region" description="Basic and acidic residues" evidence="7">
    <location>
        <begin position="214"/>
        <end position="234"/>
    </location>
</feature>
<comment type="caution">
    <text evidence="9">The sequence shown here is derived from an EMBL/GenBank/DDBJ whole genome shotgun (WGS) entry which is preliminary data.</text>
</comment>
<evidence type="ECO:0000256" key="1">
    <source>
        <dbReference type="ARBA" id="ARBA00004141"/>
    </source>
</evidence>
<dbReference type="Pfam" id="PF25539">
    <property type="entry name" value="Bestrophin_2"/>
    <property type="match status" value="1"/>
</dbReference>
<reference evidence="9 10" key="1">
    <citation type="journal article" date="2024" name="Science">
        <title>Giant polyketide synthase enzymes in the biosynthesis of giant marine polyether toxins.</title>
        <authorList>
            <person name="Fallon T.R."/>
            <person name="Shende V.V."/>
            <person name="Wierzbicki I.H."/>
            <person name="Pendleton A.L."/>
            <person name="Watervoot N.F."/>
            <person name="Auber R.P."/>
            <person name="Gonzalez D.J."/>
            <person name="Wisecaver J.H."/>
            <person name="Moore B.S."/>
        </authorList>
    </citation>
    <scope>NUCLEOTIDE SEQUENCE [LARGE SCALE GENOMIC DNA]</scope>
    <source>
        <strain evidence="9 10">12B1</strain>
    </source>
</reference>
<gene>
    <name evidence="9" type="ORF">AB1Y20_020603</name>
</gene>
<dbReference type="GO" id="GO:0005254">
    <property type="term" value="F:chloride channel activity"/>
    <property type="evidence" value="ECO:0007669"/>
    <property type="project" value="InterPro"/>
</dbReference>
<feature type="transmembrane region" description="Helical" evidence="8">
    <location>
        <begin position="56"/>
        <end position="76"/>
    </location>
</feature>
<organism evidence="9 10">
    <name type="scientific">Prymnesium parvum</name>
    <name type="common">Toxic golden alga</name>
    <dbReference type="NCBI Taxonomy" id="97485"/>
    <lineage>
        <taxon>Eukaryota</taxon>
        <taxon>Haptista</taxon>
        <taxon>Haptophyta</taxon>
        <taxon>Prymnesiophyceae</taxon>
        <taxon>Prymnesiales</taxon>
        <taxon>Prymnesiaceae</taxon>
        <taxon>Prymnesium</taxon>
    </lineage>
</organism>
<evidence type="ECO:0000313" key="9">
    <source>
        <dbReference type="EMBL" id="KAL1525760.1"/>
    </source>
</evidence>
<protein>
    <submittedName>
        <fullName evidence="9">Uncharacterized protein</fullName>
    </submittedName>
</protein>
<evidence type="ECO:0000256" key="4">
    <source>
        <dbReference type="ARBA" id="ARBA00022989"/>
    </source>
</evidence>
<sequence length="264" mass="28797">MHTQLSRICRAITTRHNAGGIRAPPPIVSRVFQEMSNGALAFNAATRAVEIPVPFIVVHLHAILLVLLCFYAPVVISCYMGHVGISIYTSGFLVGGFSGLWLVANELEDPFGNDDNDMPLLVYHDHFVASIESSLASPWLPKDQWTSFTGNWSEPPCNPAAEFRSHTNHPASHSIVVRIAKDGLARRLSQQRNATEPFGKPASNTQQVTAKRSCKQDPGNKRVDGSKRGRECQQKRSGSITKPTCEGGRFQPACGNIDDGTCST</sequence>
<feature type="region of interest" description="Disordered" evidence="7">
    <location>
        <begin position="188"/>
        <end position="245"/>
    </location>
</feature>
<dbReference type="EMBL" id="JBGBPQ010000004">
    <property type="protein sequence ID" value="KAL1525760.1"/>
    <property type="molecule type" value="Genomic_DNA"/>
</dbReference>
<keyword evidence="5" id="KW-0406">Ion transport</keyword>
<evidence type="ECO:0000256" key="2">
    <source>
        <dbReference type="ARBA" id="ARBA00022448"/>
    </source>
</evidence>
<evidence type="ECO:0000313" key="10">
    <source>
        <dbReference type="Proteomes" id="UP001515480"/>
    </source>
</evidence>
<dbReference type="AlphaFoldDB" id="A0AB34JYJ9"/>
<dbReference type="InterPro" id="IPR044669">
    <property type="entry name" value="YneE/VCCN1/2-like"/>
</dbReference>